<reference evidence="2 3" key="1">
    <citation type="journal article" date="2020" name="Nature">
        <title>Six reference-quality genomes reveal evolution of bat adaptations.</title>
        <authorList>
            <person name="Jebb D."/>
            <person name="Huang Z."/>
            <person name="Pippel M."/>
            <person name="Hughes G.M."/>
            <person name="Lavrichenko K."/>
            <person name="Devanna P."/>
            <person name="Winkler S."/>
            <person name="Jermiin L.S."/>
            <person name="Skirmuntt E.C."/>
            <person name="Katzourakis A."/>
            <person name="Burkitt-Gray L."/>
            <person name="Ray D.A."/>
            <person name="Sullivan K.A.M."/>
            <person name="Roscito J.G."/>
            <person name="Kirilenko B.M."/>
            <person name="Davalos L.M."/>
            <person name="Corthals A.P."/>
            <person name="Power M.L."/>
            <person name="Jones G."/>
            <person name="Ransome R.D."/>
            <person name="Dechmann D.K.N."/>
            <person name="Locatelli A.G."/>
            <person name="Puechmaille S.J."/>
            <person name="Fedrigo O."/>
            <person name="Jarvis E.D."/>
            <person name="Hiller M."/>
            <person name="Vernes S.C."/>
            <person name="Myers E.W."/>
            <person name="Teeling E.C."/>
        </authorList>
    </citation>
    <scope>NUCLEOTIDE SEQUENCE [LARGE SCALE GENOMIC DNA]</scope>
    <source>
        <strain evidence="2">MMyoMyo1</strain>
        <tissue evidence="2">Flight muscle</tissue>
    </source>
</reference>
<evidence type="ECO:0000313" key="3">
    <source>
        <dbReference type="Proteomes" id="UP000527355"/>
    </source>
</evidence>
<gene>
    <name evidence="2" type="ORF">mMyoMyo1_010048</name>
</gene>
<organism evidence="2 3">
    <name type="scientific">Myotis myotis</name>
    <name type="common">Greater mouse-eared bat</name>
    <name type="synonym">Vespertilio myotis</name>
    <dbReference type="NCBI Taxonomy" id="51298"/>
    <lineage>
        <taxon>Eukaryota</taxon>
        <taxon>Metazoa</taxon>
        <taxon>Chordata</taxon>
        <taxon>Craniata</taxon>
        <taxon>Vertebrata</taxon>
        <taxon>Euteleostomi</taxon>
        <taxon>Mammalia</taxon>
        <taxon>Eutheria</taxon>
        <taxon>Laurasiatheria</taxon>
        <taxon>Chiroptera</taxon>
        <taxon>Yangochiroptera</taxon>
        <taxon>Vespertilionidae</taxon>
        <taxon>Myotis</taxon>
    </lineage>
</organism>
<accession>A0A7J7S201</accession>
<keyword evidence="3" id="KW-1185">Reference proteome</keyword>
<name>A0A7J7S201_MYOMY</name>
<sequence>MSSVETPHSSFPASCLERGCDDWSAGSPPARRAISLSLGPAQPGTGNVDTQSSHHHLRGAWSNGKSPGSADGAPILALPPPAWGPGDPFLGTPGICSLPAEWSAAPIQSPWSPESSMEFYK</sequence>
<evidence type="ECO:0000313" key="2">
    <source>
        <dbReference type="EMBL" id="KAF6282403.1"/>
    </source>
</evidence>
<comment type="caution">
    <text evidence="2">The sequence shown here is derived from an EMBL/GenBank/DDBJ whole genome shotgun (WGS) entry which is preliminary data.</text>
</comment>
<dbReference type="Proteomes" id="UP000527355">
    <property type="component" value="Unassembled WGS sequence"/>
</dbReference>
<feature type="region of interest" description="Disordered" evidence="1">
    <location>
        <begin position="21"/>
        <end position="89"/>
    </location>
</feature>
<dbReference type="AlphaFoldDB" id="A0A7J7S201"/>
<proteinExistence type="predicted"/>
<protein>
    <submittedName>
        <fullName evidence="2">Uncharacterized protein</fullName>
    </submittedName>
</protein>
<dbReference type="EMBL" id="JABWUV010000020">
    <property type="protein sequence ID" value="KAF6282403.1"/>
    <property type="molecule type" value="Genomic_DNA"/>
</dbReference>
<evidence type="ECO:0000256" key="1">
    <source>
        <dbReference type="SAM" id="MobiDB-lite"/>
    </source>
</evidence>